<dbReference type="AlphaFoldDB" id="A0A4C1Y6I5"/>
<dbReference type="Pfam" id="PF00078">
    <property type="entry name" value="RVT_1"/>
    <property type="match status" value="1"/>
</dbReference>
<dbReference type="CDD" id="cd01650">
    <property type="entry name" value="RT_nLTR_like"/>
    <property type="match status" value="1"/>
</dbReference>
<keyword evidence="2" id="KW-0808">Transferase</keyword>
<keyword evidence="3" id="KW-1185">Reference proteome</keyword>
<proteinExistence type="predicted"/>
<comment type="caution">
    <text evidence="2">The sequence shown here is derived from an EMBL/GenBank/DDBJ whole genome shotgun (WGS) entry which is preliminary data.</text>
</comment>
<name>A0A4C1Y6I5_EUMVA</name>
<evidence type="ECO:0000259" key="1">
    <source>
        <dbReference type="PROSITE" id="PS50878"/>
    </source>
</evidence>
<organism evidence="2 3">
    <name type="scientific">Eumeta variegata</name>
    <name type="common">Bagworm moth</name>
    <name type="synonym">Eumeta japonica</name>
    <dbReference type="NCBI Taxonomy" id="151549"/>
    <lineage>
        <taxon>Eukaryota</taxon>
        <taxon>Metazoa</taxon>
        <taxon>Ecdysozoa</taxon>
        <taxon>Arthropoda</taxon>
        <taxon>Hexapoda</taxon>
        <taxon>Insecta</taxon>
        <taxon>Pterygota</taxon>
        <taxon>Neoptera</taxon>
        <taxon>Endopterygota</taxon>
        <taxon>Lepidoptera</taxon>
        <taxon>Glossata</taxon>
        <taxon>Ditrysia</taxon>
        <taxon>Tineoidea</taxon>
        <taxon>Psychidae</taxon>
        <taxon>Oiketicinae</taxon>
        <taxon>Eumeta</taxon>
    </lineage>
</organism>
<dbReference type="PANTHER" id="PTHR19446">
    <property type="entry name" value="REVERSE TRANSCRIPTASES"/>
    <property type="match status" value="1"/>
</dbReference>
<evidence type="ECO:0000313" key="2">
    <source>
        <dbReference type="EMBL" id="GBP70963.1"/>
    </source>
</evidence>
<dbReference type="GO" id="GO:0003964">
    <property type="term" value="F:RNA-directed DNA polymerase activity"/>
    <property type="evidence" value="ECO:0007669"/>
    <property type="project" value="UniProtKB-KW"/>
</dbReference>
<dbReference type="STRING" id="151549.A0A4C1Y6I5"/>
<accession>A0A4C1Y6I5</accession>
<dbReference type="Proteomes" id="UP000299102">
    <property type="component" value="Unassembled WGS sequence"/>
</dbReference>
<gene>
    <name evidence="2" type="primary">RTase</name>
    <name evidence="2" type="ORF">EVAR_48971_1</name>
</gene>
<dbReference type="OrthoDB" id="416454at2759"/>
<reference evidence="2 3" key="1">
    <citation type="journal article" date="2019" name="Commun. Biol.">
        <title>The bagworm genome reveals a unique fibroin gene that provides high tensile strength.</title>
        <authorList>
            <person name="Kono N."/>
            <person name="Nakamura H."/>
            <person name="Ohtoshi R."/>
            <person name="Tomita M."/>
            <person name="Numata K."/>
            <person name="Arakawa K."/>
        </authorList>
    </citation>
    <scope>NUCLEOTIDE SEQUENCE [LARGE SCALE GENOMIC DNA]</scope>
</reference>
<keyword evidence="2" id="KW-0548">Nucleotidyltransferase</keyword>
<dbReference type="PROSITE" id="PS50878">
    <property type="entry name" value="RT_POL"/>
    <property type="match status" value="1"/>
</dbReference>
<keyword evidence="2" id="KW-0695">RNA-directed DNA polymerase</keyword>
<feature type="domain" description="Reverse transcriptase" evidence="1">
    <location>
        <begin position="1"/>
        <end position="138"/>
    </location>
</feature>
<evidence type="ECO:0000313" key="3">
    <source>
        <dbReference type="Proteomes" id="UP000299102"/>
    </source>
</evidence>
<dbReference type="InterPro" id="IPR000477">
    <property type="entry name" value="RT_dom"/>
</dbReference>
<sequence>MLALKIVTFEAWKEAVIIGIPKPGKPRDLSTSYRPISLLNGLDKLFKKVFKSRLSDHLLTNSLIINEQFGFRPNHSCPQQTLQLVEHISEGFKRKRKIVAIFFDVAKAFNKVWHAGLIYKLHQLQVLDRLVFIIHQYT</sequence>
<protein>
    <submittedName>
        <fullName evidence="2">Probable RNA-directed DNA polymerase from transposon BS</fullName>
    </submittedName>
</protein>
<dbReference type="EMBL" id="BGZK01001092">
    <property type="protein sequence ID" value="GBP70963.1"/>
    <property type="molecule type" value="Genomic_DNA"/>
</dbReference>